<feature type="region of interest" description="Disordered" evidence="1">
    <location>
        <begin position="140"/>
        <end position="164"/>
    </location>
</feature>
<organism evidence="2 3">
    <name type="scientific">Chondrus crispus</name>
    <name type="common">Carrageen Irish moss</name>
    <name type="synonym">Polymorpha crispa</name>
    <dbReference type="NCBI Taxonomy" id="2769"/>
    <lineage>
        <taxon>Eukaryota</taxon>
        <taxon>Rhodophyta</taxon>
        <taxon>Florideophyceae</taxon>
        <taxon>Rhodymeniophycidae</taxon>
        <taxon>Gigartinales</taxon>
        <taxon>Gigartinaceae</taxon>
        <taxon>Chondrus</taxon>
    </lineage>
</organism>
<evidence type="ECO:0000256" key="1">
    <source>
        <dbReference type="SAM" id="MobiDB-lite"/>
    </source>
</evidence>
<gene>
    <name evidence="2" type="ORF">CHC_T00008135001</name>
</gene>
<dbReference type="GeneID" id="17319835"/>
<dbReference type="Proteomes" id="UP000012073">
    <property type="component" value="Unassembled WGS sequence"/>
</dbReference>
<protein>
    <submittedName>
        <fullName evidence="2">Uncharacterized protein</fullName>
    </submittedName>
</protein>
<dbReference type="Gramene" id="CDF32463">
    <property type="protein sequence ID" value="CDF32463"/>
    <property type="gene ID" value="CHC_T00008135001"/>
</dbReference>
<reference evidence="3" key="1">
    <citation type="journal article" date="2013" name="Proc. Natl. Acad. Sci. U.S.A.">
        <title>Genome structure and metabolic features in the red seaweed Chondrus crispus shed light on evolution of the Archaeplastida.</title>
        <authorList>
            <person name="Collen J."/>
            <person name="Porcel B."/>
            <person name="Carre W."/>
            <person name="Ball S.G."/>
            <person name="Chaparro C."/>
            <person name="Tonon T."/>
            <person name="Barbeyron T."/>
            <person name="Michel G."/>
            <person name="Noel B."/>
            <person name="Valentin K."/>
            <person name="Elias M."/>
            <person name="Artiguenave F."/>
            <person name="Arun A."/>
            <person name="Aury J.M."/>
            <person name="Barbosa-Neto J.F."/>
            <person name="Bothwell J.H."/>
            <person name="Bouget F.Y."/>
            <person name="Brillet L."/>
            <person name="Cabello-Hurtado F."/>
            <person name="Capella-Gutierrez S."/>
            <person name="Charrier B."/>
            <person name="Cladiere L."/>
            <person name="Cock J.M."/>
            <person name="Coelho S.M."/>
            <person name="Colleoni C."/>
            <person name="Czjzek M."/>
            <person name="Da Silva C."/>
            <person name="Delage L."/>
            <person name="Denoeud F."/>
            <person name="Deschamps P."/>
            <person name="Dittami S.M."/>
            <person name="Gabaldon T."/>
            <person name="Gachon C.M."/>
            <person name="Groisillier A."/>
            <person name="Herve C."/>
            <person name="Jabbari K."/>
            <person name="Katinka M."/>
            <person name="Kloareg B."/>
            <person name="Kowalczyk N."/>
            <person name="Labadie K."/>
            <person name="Leblanc C."/>
            <person name="Lopez P.J."/>
            <person name="McLachlan D.H."/>
            <person name="Meslet-Cladiere L."/>
            <person name="Moustafa A."/>
            <person name="Nehr Z."/>
            <person name="Nyvall Collen P."/>
            <person name="Panaud O."/>
            <person name="Partensky F."/>
            <person name="Poulain J."/>
            <person name="Rensing S.A."/>
            <person name="Rousvoal S."/>
            <person name="Samson G."/>
            <person name="Symeonidi A."/>
            <person name="Weissenbach J."/>
            <person name="Zambounis A."/>
            <person name="Wincker P."/>
            <person name="Boyen C."/>
        </authorList>
    </citation>
    <scope>NUCLEOTIDE SEQUENCE [LARGE SCALE GENOMIC DNA]</scope>
    <source>
        <strain evidence="3">cv. Stackhouse</strain>
    </source>
</reference>
<dbReference type="EMBL" id="HG001495">
    <property type="protein sequence ID" value="CDF32463.1"/>
    <property type="molecule type" value="Genomic_DNA"/>
</dbReference>
<evidence type="ECO:0000313" key="2">
    <source>
        <dbReference type="EMBL" id="CDF32463.1"/>
    </source>
</evidence>
<evidence type="ECO:0000313" key="3">
    <source>
        <dbReference type="Proteomes" id="UP000012073"/>
    </source>
</evidence>
<dbReference type="KEGG" id="ccp:CHC_T00008135001"/>
<proteinExistence type="predicted"/>
<dbReference type="AlphaFoldDB" id="R7Q3K9"/>
<dbReference type="RefSeq" id="XP_005712128.1">
    <property type="nucleotide sequence ID" value="XM_005712071.1"/>
</dbReference>
<feature type="compositionally biased region" description="Basic and acidic residues" evidence="1">
    <location>
        <begin position="153"/>
        <end position="164"/>
    </location>
</feature>
<sequence length="164" mass="17638">MRLRRLLQLYQGRLGEPRAGAQERDRAVSAHGTVPLVPHAHYPHDYGAARQGRPGSARRAHGPGAWTRRQAVQWSVERGGAPGRQVPDPLHAARAVGRACPRLFSRRAHVACHDVHHGAAARRVHSQVVCGGPEVPAEAGHRRAGRGFGGGEGRNRGAECIEPA</sequence>
<keyword evidence="3" id="KW-1185">Reference proteome</keyword>
<accession>R7Q3K9</accession>
<name>R7Q3K9_CHOCR</name>